<evidence type="ECO:0000313" key="13">
    <source>
        <dbReference type="Proteomes" id="UP001379533"/>
    </source>
</evidence>
<comment type="subcellular location">
    <subcellularLocation>
        <location evidence="2">Vacuole membrane</location>
        <topology evidence="2">Multi-pass membrane protein</topology>
    </subcellularLocation>
</comment>
<feature type="transmembrane region" description="Helical" evidence="9">
    <location>
        <begin position="525"/>
        <end position="543"/>
    </location>
</feature>
<keyword evidence="5" id="KW-0926">Vacuole</keyword>
<feature type="chain" id="PRO_5046842737" description="Vacuolar membrane protease" evidence="10">
    <location>
        <begin position="23"/>
        <end position="730"/>
    </location>
</feature>
<dbReference type="InterPro" id="IPR007484">
    <property type="entry name" value="Peptidase_M28"/>
</dbReference>
<feature type="transmembrane region" description="Helical" evidence="9">
    <location>
        <begin position="500"/>
        <end position="518"/>
    </location>
</feature>
<evidence type="ECO:0000256" key="6">
    <source>
        <dbReference type="ARBA" id="ARBA00022989"/>
    </source>
</evidence>
<evidence type="ECO:0000256" key="5">
    <source>
        <dbReference type="ARBA" id="ARBA00022554"/>
    </source>
</evidence>
<feature type="signal peptide" evidence="10">
    <location>
        <begin position="1"/>
        <end position="22"/>
    </location>
</feature>
<proteinExistence type="inferred from homology"/>
<dbReference type="PANTHER" id="PTHR12147">
    <property type="entry name" value="METALLOPEPTIDASE M28 FAMILY MEMBER"/>
    <property type="match status" value="1"/>
</dbReference>
<reference evidence="12 13" key="1">
    <citation type="submission" date="2021-12" db="EMBL/GenBank/DDBJ databases">
        <title>Discovery of the Pendulisporaceae a myxobacterial family with distinct sporulation behavior and unique specialized metabolism.</title>
        <authorList>
            <person name="Garcia R."/>
            <person name="Popoff A."/>
            <person name="Bader C.D."/>
            <person name="Loehr J."/>
            <person name="Walesch S."/>
            <person name="Walt C."/>
            <person name="Boldt J."/>
            <person name="Bunk B."/>
            <person name="Haeckl F.J.F.P.J."/>
            <person name="Gunesch A.P."/>
            <person name="Birkelbach J."/>
            <person name="Nuebel U."/>
            <person name="Pietschmann T."/>
            <person name="Bach T."/>
            <person name="Mueller R."/>
        </authorList>
    </citation>
    <scope>NUCLEOTIDE SEQUENCE [LARGE SCALE GENOMIC DNA]</scope>
    <source>
        <strain evidence="12 13">MSr12523</strain>
    </source>
</reference>
<sequence>MNLARAAAAAMFAAAVWLGAGALSTPEPAGPTAPLESFSAARAFAHVEAIAREPHPMGSPAHEDVRSYLLEQLGALGLEVQTQESVAVASRSDGRSPVEMGRVRNVVARRRGNGKHGSRAILLAAHYDSERASFGAADDGYGVAALLETARAVAAGAALDRDVLFLFSDGEERSLLGAAAFMREHPWRHDVDAAFNFDARGNRGPVTMFQSSAASMDLVERYLRAAPHPVANSISEELYKLLDNDTDFTEVLAGGLPGLNFANFRGVDSYHDRGDRADAADQGTLQHHGETALAMVRAFAPVQDAAWRTRSAVYFNLGPLSLCMPSVWMLVLAVACAAGLARRNAITDLVAGAGWALGGAVLAPALLLGAFEWLLGRVLPDFSMRLAAHPVAEALYTTAGASLALGLALFTLQRMQRRWPRLAQGAAALWSVLAVVTAIALPKASYLVTIPLCGFVVASWLRERTGAWLLLHAALAIPGVMLASLHARLVVAALGSDVPAAALVGFGATFVLPWLGPWSERTSRVLLLGSGAALGGALLLLLGRVPHAGEGWRSYTVSIDAGSENARWVSIGAFDPSCGPEAPSWKRERLPELFPGRDIEIHSRDARAASVTRPTLDVLEDVRTAHRALRMHIGGTASGAAGIYIGRDFRVTRASLEGRPVPLTAKGDLAVRFWAPPPEGLDLELELETPSRATLRVVTDTPGVPAHDDFAAEAACFVGARTMVTTTFEL</sequence>
<accession>A0ABZ2KL07</accession>
<keyword evidence="10" id="KW-0732">Signal</keyword>
<feature type="transmembrane region" description="Helical" evidence="9">
    <location>
        <begin position="468"/>
        <end position="494"/>
    </location>
</feature>
<protein>
    <recommendedName>
        <fullName evidence="4">Vacuolar membrane protease</fullName>
    </recommendedName>
    <alternativeName>
        <fullName evidence="8">FXNA-related family protease 1</fullName>
    </alternativeName>
</protein>
<feature type="domain" description="Peptidase M28" evidence="11">
    <location>
        <begin position="105"/>
        <end position="295"/>
    </location>
</feature>
<feature type="transmembrane region" description="Helical" evidence="9">
    <location>
        <begin position="353"/>
        <end position="374"/>
    </location>
</feature>
<dbReference type="PANTHER" id="PTHR12147:SF58">
    <property type="entry name" value="VACUOLAR MEMBRANE PROTEASE"/>
    <property type="match status" value="1"/>
</dbReference>
<feature type="transmembrane region" description="Helical" evidence="9">
    <location>
        <begin position="317"/>
        <end position="341"/>
    </location>
</feature>
<dbReference type="RefSeq" id="WP_394849982.1">
    <property type="nucleotide sequence ID" value="NZ_CP089982.1"/>
</dbReference>
<keyword evidence="6 9" id="KW-1133">Transmembrane helix</keyword>
<evidence type="ECO:0000256" key="9">
    <source>
        <dbReference type="SAM" id="Phobius"/>
    </source>
</evidence>
<evidence type="ECO:0000256" key="10">
    <source>
        <dbReference type="SAM" id="SignalP"/>
    </source>
</evidence>
<keyword evidence="9" id="KW-0472">Membrane</keyword>
<gene>
    <name evidence="12" type="ORF">LZC95_21315</name>
</gene>
<evidence type="ECO:0000259" key="11">
    <source>
        <dbReference type="Pfam" id="PF04389"/>
    </source>
</evidence>
<dbReference type="InterPro" id="IPR045175">
    <property type="entry name" value="M28_fam"/>
</dbReference>
<feature type="transmembrane region" description="Helical" evidence="9">
    <location>
        <begin position="419"/>
        <end position="438"/>
    </location>
</feature>
<evidence type="ECO:0000256" key="2">
    <source>
        <dbReference type="ARBA" id="ARBA00004128"/>
    </source>
</evidence>
<feature type="transmembrane region" description="Helical" evidence="9">
    <location>
        <begin position="444"/>
        <end position="461"/>
    </location>
</feature>
<keyword evidence="13" id="KW-1185">Reference proteome</keyword>
<evidence type="ECO:0000256" key="8">
    <source>
        <dbReference type="ARBA" id="ARBA00031512"/>
    </source>
</evidence>
<dbReference type="Gene3D" id="3.40.630.10">
    <property type="entry name" value="Zn peptidases"/>
    <property type="match status" value="1"/>
</dbReference>
<comment type="function">
    <text evidence="1">May be involved in vacuolar sorting and osmoregulation.</text>
</comment>
<evidence type="ECO:0000256" key="7">
    <source>
        <dbReference type="ARBA" id="ARBA00023180"/>
    </source>
</evidence>
<dbReference type="EMBL" id="CP089982">
    <property type="protein sequence ID" value="WXA99348.1"/>
    <property type="molecule type" value="Genomic_DNA"/>
</dbReference>
<organism evidence="12 13">
    <name type="scientific">Pendulispora brunnea</name>
    <dbReference type="NCBI Taxonomy" id="2905690"/>
    <lineage>
        <taxon>Bacteria</taxon>
        <taxon>Pseudomonadati</taxon>
        <taxon>Myxococcota</taxon>
        <taxon>Myxococcia</taxon>
        <taxon>Myxococcales</taxon>
        <taxon>Sorangiineae</taxon>
        <taxon>Pendulisporaceae</taxon>
        <taxon>Pendulispora</taxon>
    </lineage>
</organism>
<keyword evidence="9" id="KW-0812">Transmembrane</keyword>
<dbReference type="SUPFAM" id="SSF53187">
    <property type="entry name" value="Zn-dependent exopeptidases"/>
    <property type="match status" value="1"/>
</dbReference>
<feature type="transmembrane region" description="Helical" evidence="9">
    <location>
        <begin position="394"/>
        <end position="412"/>
    </location>
</feature>
<evidence type="ECO:0000313" key="12">
    <source>
        <dbReference type="EMBL" id="WXA99348.1"/>
    </source>
</evidence>
<keyword evidence="7" id="KW-0325">Glycoprotein</keyword>
<comment type="similarity">
    <text evidence="3">Belongs to the peptidase M28 family.</text>
</comment>
<name>A0ABZ2KL07_9BACT</name>
<dbReference type="Proteomes" id="UP001379533">
    <property type="component" value="Chromosome"/>
</dbReference>
<evidence type="ECO:0000256" key="3">
    <source>
        <dbReference type="ARBA" id="ARBA00010918"/>
    </source>
</evidence>
<evidence type="ECO:0000256" key="4">
    <source>
        <dbReference type="ARBA" id="ARBA00017435"/>
    </source>
</evidence>
<dbReference type="Pfam" id="PF04389">
    <property type="entry name" value="Peptidase_M28"/>
    <property type="match status" value="1"/>
</dbReference>
<evidence type="ECO:0000256" key="1">
    <source>
        <dbReference type="ARBA" id="ARBA00003273"/>
    </source>
</evidence>